<reference evidence="2" key="1">
    <citation type="submission" date="2011-02" db="EMBL/GenBank/DDBJ databases">
        <title>The genome of the leaf-cutting ant Acromyrmex echinatior suggests key adaptations to social evolution and fungus farming.</title>
        <authorList>
            <person name="Nygaard S."/>
            <person name="Zhang G."/>
        </authorList>
    </citation>
    <scope>NUCLEOTIDE SEQUENCE</scope>
</reference>
<dbReference type="GO" id="GO:1990130">
    <property type="term" value="C:GATOR1 complex"/>
    <property type="evidence" value="ECO:0007669"/>
    <property type="project" value="TreeGrafter"/>
</dbReference>
<accession>F4WUX0</accession>
<proteinExistence type="predicted"/>
<protein>
    <submittedName>
        <fullName evidence="2">DEP domain-containing protein 5</fullName>
    </submittedName>
</protein>
<feature type="domain" description="Vacuolar membrane-associated protein Iml1 N-terminal" evidence="1">
    <location>
        <begin position="25"/>
        <end position="312"/>
    </location>
</feature>
<dbReference type="GO" id="GO:0005096">
    <property type="term" value="F:GTPase activator activity"/>
    <property type="evidence" value="ECO:0007669"/>
    <property type="project" value="InterPro"/>
</dbReference>
<dbReference type="eggNOG" id="KOG3572">
    <property type="taxonomic scope" value="Eukaryota"/>
</dbReference>
<evidence type="ECO:0000313" key="3">
    <source>
        <dbReference type="Proteomes" id="UP000007755"/>
    </source>
</evidence>
<dbReference type="EMBL" id="GL888378">
    <property type="protein sequence ID" value="EGI61984.1"/>
    <property type="molecule type" value="Genomic_DNA"/>
</dbReference>
<evidence type="ECO:0000259" key="1">
    <source>
        <dbReference type="Pfam" id="PF12257"/>
    </source>
</evidence>
<dbReference type="InterPro" id="IPR027244">
    <property type="entry name" value="IML1"/>
</dbReference>
<organism evidence="3">
    <name type="scientific">Acromyrmex echinatior</name>
    <name type="common">Panamanian leafcutter ant</name>
    <name type="synonym">Acromyrmex octospinosus echinatior</name>
    <dbReference type="NCBI Taxonomy" id="103372"/>
    <lineage>
        <taxon>Eukaryota</taxon>
        <taxon>Metazoa</taxon>
        <taxon>Ecdysozoa</taxon>
        <taxon>Arthropoda</taxon>
        <taxon>Hexapoda</taxon>
        <taxon>Insecta</taxon>
        <taxon>Pterygota</taxon>
        <taxon>Neoptera</taxon>
        <taxon>Endopterygota</taxon>
        <taxon>Hymenoptera</taxon>
        <taxon>Apocrita</taxon>
        <taxon>Aculeata</taxon>
        <taxon>Formicoidea</taxon>
        <taxon>Formicidae</taxon>
        <taxon>Myrmicinae</taxon>
        <taxon>Acromyrmex</taxon>
    </lineage>
</organism>
<evidence type="ECO:0000313" key="2">
    <source>
        <dbReference type="EMBL" id="EGI61984.1"/>
    </source>
</evidence>
<dbReference type="GO" id="GO:1904262">
    <property type="term" value="P:negative regulation of TORC1 signaling"/>
    <property type="evidence" value="ECO:0007669"/>
    <property type="project" value="TreeGrafter"/>
</dbReference>
<dbReference type="GO" id="GO:0034198">
    <property type="term" value="P:cellular response to amino acid starvation"/>
    <property type="evidence" value="ECO:0007669"/>
    <property type="project" value="TreeGrafter"/>
</dbReference>
<dbReference type="Proteomes" id="UP000007755">
    <property type="component" value="Unassembled WGS sequence"/>
</dbReference>
<dbReference type="STRING" id="103372.F4WUX0"/>
<keyword evidence="3" id="KW-1185">Reference proteome</keyword>
<dbReference type="AlphaFoldDB" id="F4WUX0"/>
<dbReference type="InterPro" id="IPR048255">
    <property type="entry name" value="IML1_N"/>
</dbReference>
<dbReference type="Pfam" id="PF12257">
    <property type="entry name" value="IML1"/>
    <property type="match status" value="1"/>
</dbReference>
<gene>
    <name evidence="2" type="ORF">G5I_09671</name>
</gene>
<dbReference type="PANTHER" id="PTHR13179:SF8">
    <property type="entry name" value="GATOR COMPLEX PROTEIN DEPDC5"/>
    <property type="match status" value="1"/>
</dbReference>
<dbReference type="GO" id="GO:0010508">
    <property type="term" value="P:positive regulation of autophagy"/>
    <property type="evidence" value="ECO:0007669"/>
    <property type="project" value="TreeGrafter"/>
</dbReference>
<dbReference type="PANTHER" id="PTHR13179">
    <property type="entry name" value="DEP DOMAIN CONTAINING PROTEIN 5"/>
    <property type="match status" value="1"/>
</dbReference>
<sequence>MFQLRTFADVYMNIVNPDDVALDSIELTFKDQYMGRSEMWRLKNSLVNTCVYINKKIEFCGGSIRCQVYEMWSQGDRVACGVITDDTKVVFRSSTSMVYLFIQMSTEMWDFDIHGDLYFEKAVNGFLADLFQKWKRNGSNHEVTIVLFSRTFYNATSLEEFPNYMRECLQHDYRGRFYEDFYRVAVQNERFEDWSNILVQLRKLFTDYQKIVLEYHQKPGINMPKAVNSTAAQGNFLEVLNMSLNVFEKHYLDRSFDRTGQLSVVITPGVGVFEVDRELTNVTKQRIIDNGVGSDLVCVGEQPLHAVPLLKFHNKDSSINAPDDYSMPHWINLSFYSTNKKIPYSTFIPRIKLPQKISKHLTDNDKLHCKTRLLQEDPRECLHNTLFDYDAYDAQVFQLPTVHTSSICNVEI</sequence>
<dbReference type="OrthoDB" id="39497at2759"/>
<name>F4WUX0_ACREC</name>
<dbReference type="GO" id="GO:0005765">
    <property type="term" value="C:lysosomal membrane"/>
    <property type="evidence" value="ECO:0007669"/>
    <property type="project" value="TreeGrafter"/>
</dbReference>
<dbReference type="InParanoid" id="F4WUX0"/>